<feature type="domain" description="ABC transporter substrate-binding protein PnrA-like" evidence="9">
    <location>
        <begin position="49"/>
        <end position="350"/>
    </location>
</feature>
<proteinExistence type="inferred from homology"/>
<dbReference type="InterPro" id="IPR050957">
    <property type="entry name" value="BMP_lipoprotein"/>
</dbReference>
<dbReference type="InterPro" id="IPR028082">
    <property type="entry name" value="Peripla_BP_I"/>
</dbReference>
<reference evidence="10 11" key="1">
    <citation type="submission" date="2016-10" db="EMBL/GenBank/DDBJ databases">
        <authorList>
            <person name="de Groot N.N."/>
        </authorList>
    </citation>
    <scope>NUCLEOTIDE SEQUENCE [LARGE SCALE GENOMIC DNA]</scope>
    <source>
        <strain evidence="10 11">CGMCC 4.2022</strain>
    </source>
</reference>
<comment type="subcellular location">
    <subcellularLocation>
        <location evidence="1">Cell membrane</location>
        <topology evidence="1">Lipid-anchor</topology>
    </subcellularLocation>
</comment>
<dbReference type="PROSITE" id="PS51257">
    <property type="entry name" value="PROKAR_LIPOPROTEIN"/>
    <property type="match status" value="1"/>
</dbReference>
<dbReference type="SUPFAM" id="SSF53822">
    <property type="entry name" value="Periplasmic binding protein-like I"/>
    <property type="match status" value="1"/>
</dbReference>
<feature type="region of interest" description="Disordered" evidence="7">
    <location>
        <begin position="25"/>
        <end position="56"/>
    </location>
</feature>
<keyword evidence="11" id="KW-1185">Reference proteome</keyword>
<evidence type="ECO:0000259" key="9">
    <source>
        <dbReference type="Pfam" id="PF02608"/>
    </source>
</evidence>
<evidence type="ECO:0000256" key="4">
    <source>
        <dbReference type="ARBA" id="ARBA00022729"/>
    </source>
</evidence>
<dbReference type="InterPro" id="IPR003760">
    <property type="entry name" value="PnrA-like"/>
</dbReference>
<sequence>MRRVSKIAAAGVVSAALALTATACGSSTTSDSGSSGSSSSSGSGGKGVGMAYDVGGRGDHSFNDSAARGMDKAVKEFSLGSKEQTASQDETESDREERLDQLAGAGYNPVIAVGYTYGDAVTKIAKKYPKTTFAIVDSVVDAPNVDSMTFATEQSSYLAGVAAALKTKTGKVGFIGGVHNTLIGTFQAGFDQGVKDTKPSVQVTDQYLYETDSKGFADPTAAAGKAKGMLDKGIDVIYTAAGLSGDGSIQTVAGKPGTWAIGVDSDQYQDPALAKYKNQILTSAVKNVDVAVYDLIKSVHDGSPKVGTNTYNLANGGVSLATSGGFLTDIQSQLDTAKQKVVSGAIKVKSTP</sequence>
<dbReference type="STRING" id="310781.SAMN05216259_109349"/>
<dbReference type="PANTHER" id="PTHR34296">
    <property type="entry name" value="TRANSCRIPTIONAL ACTIVATOR PROTEIN MED"/>
    <property type="match status" value="1"/>
</dbReference>
<feature type="compositionally biased region" description="Low complexity" evidence="7">
    <location>
        <begin position="25"/>
        <end position="41"/>
    </location>
</feature>
<evidence type="ECO:0000256" key="5">
    <source>
        <dbReference type="ARBA" id="ARBA00023136"/>
    </source>
</evidence>
<evidence type="ECO:0000256" key="3">
    <source>
        <dbReference type="ARBA" id="ARBA00022475"/>
    </source>
</evidence>
<name>A0A1H0JE90_9ACTN</name>
<dbReference type="AlphaFoldDB" id="A0A1H0JE90"/>
<dbReference type="GO" id="GO:0005886">
    <property type="term" value="C:plasma membrane"/>
    <property type="evidence" value="ECO:0007669"/>
    <property type="project" value="UniProtKB-SubCell"/>
</dbReference>
<keyword evidence="3" id="KW-1003">Cell membrane</keyword>
<dbReference type="Proteomes" id="UP000199341">
    <property type="component" value="Unassembled WGS sequence"/>
</dbReference>
<dbReference type="EMBL" id="FNIE01000009">
    <property type="protein sequence ID" value="SDO42006.1"/>
    <property type="molecule type" value="Genomic_DNA"/>
</dbReference>
<feature type="chain" id="PRO_5038618162" evidence="8">
    <location>
        <begin position="24"/>
        <end position="352"/>
    </location>
</feature>
<dbReference type="CDD" id="cd06354">
    <property type="entry name" value="PBP1_PrnA-like"/>
    <property type="match status" value="1"/>
</dbReference>
<evidence type="ECO:0000256" key="8">
    <source>
        <dbReference type="SAM" id="SignalP"/>
    </source>
</evidence>
<evidence type="ECO:0000256" key="6">
    <source>
        <dbReference type="ARBA" id="ARBA00023288"/>
    </source>
</evidence>
<evidence type="ECO:0000256" key="2">
    <source>
        <dbReference type="ARBA" id="ARBA00008610"/>
    </source>
</evidence>
<evidence type="ECO:0000256" key="1">
    <source>
        <dbReference type="ARBA" id="ARBA00004193"/>
    </source>
</evidence>
<keyword evidence="5" id="KW-0472">Membrane</keyword>
<dbReference type="PANTHER" id="PTHR34296:SF2">
    <property type="entry name" value="ABC TRANSPORTER GUANOSINE-BINDING PROTEIN NUPN"/>
    <property type="match status" value="1"/>
</dbReference>
<comment type="similarity">
    <text evidence="2">Belongs to the BMP lipoprotein family.</text>
</comment>
<keyword evidence="6" id="KW-0449">Lipoprotein</keyword>
<dbReference type="Gene3D" id="3.40.50.2300">
    <property type="match status" value="2"/>
</dbReference>
<dbReference type="OrthoDB" id="9784230at2"/>
<evidence type="ECO:0000313" key="10">
    <source>
        <dbReference type="EMBL" id="SDO42006.1"/>
    </source>
</evidence>
<dbReference type="Pfam" id="PF02608">
    <property type="entry name" value="Bmp"/>
    <property type="match status" value="1"/>
</dbReference>
<protein>
    <submittedName>
        <fullName evidence="10">Basic membrane protein A</fullName>
    </submittedName>
</protein>
<organism evidence="10 11">
    <name type="scientific">Actinacidiphila guanduensis</name>
    <dbReference type="NCBI Taxonomy" id="310781"/>
    <lineage>
        <taxon>Bacteria</taxon>
        <taxon>Bacillati</taxon>
        <taxon>Actinomycetota</taxon>
        <taxon>Actinomycetes</taxon>
        <taxon>Kitasatosporales</taxon>
        <taxon>Streptomycetaceae</taxon>
        <taxon>Actinacidiphila</taxon>
    </lineage>
</organism>
<gene>
    <name evidence="10" type="ORF">SAMN05216259_109349</name>
</gene>
<keyword evidence="4 8" id="KW-0732">Signal</keyword>
<dbReference type="RefSeq" id="WP_093786212.1">
    <property type="nucleotide sequence ID" value="NZ_FNIE01000009.1"/>
</dbReference>
<feature type="region of interest" description="Disordered" evidence="7">
    <location>
        <begin position="77"/>
        <end position="97"/>
    </location>
</feature>
<evidence type="ECO:0000256" key="7">
    <source>
        <dbReference type="SAM" id="MobiDB-lite"/>
    </source>
</evidence>
<feature type="signal peptide" evidence="8">
    <location>
        <begin position="1"/>
        <end position="23"/>
    </location>
</feature>
<accession>A0A1H0JE90</accession>
<evidence type="ECO:0000313" key="11">
    <source>
        <dbReference type="Proteomes" id="UP000199341"/>
    </source>
</evidence>